<evidence type="ECO:0000313" key="1">
    <source>
        <dbReference type="Proteomes" id="UP000095287"/>
    </source>
</evidence>
<sequence length="152" mass="17066">MGDFNNISFRQAEKEVLFSMNSDCSYQVRDTAAMINQEALSNVRRHFVNIFSSLFLSTHLWTVNKGDGREVEMHNTTSGSEGHVCVPGLSPSLACKGQSKAKKIRCRCSANIFPVLGNLDPLKFKHPTFGISKPRTAVRQERKQQEEQLAVH</sequence>
<proteinExistence type="predicted"/>
<organism evidence="1 2">
    <name type="scientific">Steinernema glaseri</name>
    <dbReference type="NCBI Taxonomy" id="37863"/>
    <lineage>
        <taxon>Eukaryota</taxon>
        <taxon>Metazoa</taxon>
        <taxon>Ecdysozoa</taxon>
        <taxon>Nematoda</taxon>
        <taxon>Chromadorea</taxon>
        <taxon>Rhabditida</taxon>
        <taxon>Tylenchina</taxon>
        <taxon>Panagrolaimomorpha</taxon>
        <taxon>Strongyloidoidea</taxon>
        <taxon>Steinernematidae</taxon>
        <taxon>Steinernema</taxon>
    </lineage>
</organism>
<protein>
    <submittedName>
        <fullName evidence="2">Uncharacterized protein</fullName>
    </submittedName>
</protein>
<accession>A0A1I8AJ58</accession>
<name>A0A1I8AJ58_9BILA</name>
<evidence type="ECO:0000313" key="2">
    <source>
        <dbReference type="WBParaSite" id="L893_g6497.t1"/>
    </source>
</evidence>
<keyword evidence="1" id="KW-1185">Reference proteome</keyword>
<dbReference type="Proteomes" id="UP000095287">
    <property type="component" value="Unplaced"/>
</dbReference>
<reference evidence="2" key="1">
    <citation type="submission" date="2016-11" db="UniProtKB">
        <authorList>
            <consortium name="WormBaseParasite"/>
        </authorList>
    </citation>
    <scope>IDENTIFICATION</scope>
</reference>
<dbReference type="AlphaFoldDB" id="A0A1I8AJ58"/>
<dbReference type="WBParaSite" id="L893_g6497.t1">
    <property type="protein sequence ID" value="L893_g6497.t1"/>
    <property type="gene ID" value="L893_g6497"/>
</dbReference>